<evidence type="ECO:0000256" key="10">
    <source>
        <dbReference type="ARBA" id="ARBA00032008"/>
    </source>
</evidence>
<feature type="domain" description="MID" evidence="14">
    <location>
        <begin position="796"/>
        <end position="970"/>
    </location>
</feature>
<dbReference type="InterPro" id="IPR051139">
    <property type="entry name" value="Mediator_complx_sub13"/>
</dbReference>
<organism evidence="15 16">
    <name type="scientific">Phycomyces blakesleeanus</name>
    <dbReference type="NCBI Taxonomy" id="4837"/>
    <lineage>
        <taxon>Eukaryota</taxon>
        <taxon>Fungi</taxon>
        <taxon>Fungi incertae sedis</taxon>
        <taxon>Mucoromycota</taxon>
        <taxon>Mucoromycotina</taxon>
        <taxon>Mucoromycetes</taxon>
        <taxon>Mucorales</taxon>
        <taxon>Phycomycetaceae</taxon>
        <taxon>Phycomyces</taxon>
    </lineage>
</organism>
<keyword evidence="7 11" id="KW-0804">Transcription</keyword>
<evidence type="ECO:0000256" key="11">
    <source>
        <dbReference type="RuleBase" id="RU364134"/>
    </source>
</evidence>
<name>A0ABR3B870_PHYBL</name>
<proteinExistence type="inferred from homology"/>
<evidence type="ECO:0000259" key="13">
    <source>
        <dbReference type="Pfam" id="PF06333"/>
    </source>
</evidence>
<feature type="compositionally biased region" description="Low complexity" evidence="12">
    <location>
        <begin position="500"/>
        <end position="513"/>
    </location>
</feature>
<evidence type="ECO:0000256" key="3">
    <source>
        <dbReference type="ARBA" id="ARBA00019618"/>
    </source>
</evidence>
<evidence type="ECO:0000313" key="16">
    <source>
        <dbReference type="Proteomes" id="UP001448207"/>
    </source>
</evidence>
<dbReference type="EMBL" id="JBCLYO010000004">
    <property type="protein sequence ID" value="KAL0090150.1"/>
    <property type="molecule type" value="Genomic_DNA"/>
</dbReference>
<evidence type="ECO:0000256" key="8">
    <source>
        <dbReference type="ARBA" id="ARBA00023242"/>
    </source>
</evidence>
<comment type="function">
    <text evidence="9 11">Component of the SRB8-11 complex. The SRB8-11 complex is a regulatory module of the Mediator complex which is itself involved in regulation of basal and activated RNA polymerase II-dependent transcription. The SRB8-11 complex may be involved in the transcriptional repression of a subset of genes regulated by Mediator. It may inhibit the association of the Mediator complex with RNA polymerase II to form the holoenzyme complex.</text>
</comment>
<evidence type="ECO:0000256" key="2">
    <source>
        <dbReference type="ARBA" id="ARBA00009354"/>
    </source>
</evidence>
<gene>
    <name evidence="15" type="ORF">J3Q64DRAFT_1728542</name>
</gene>
<dbReference type="PANTHER" id="PTHR48249:SF3">
    <property type="entry name" value="MEDIATOR OF RNA POLYMERASE II TRANSCRIPTION SUBUNIT 13"/>
    <property type="match status" value="1"/>
</dbReference>
<keyword evidence="4 11" id="KW-0678">Repressor</keyword>
<keyword evidence="8 11" id="KW-0539">Nucleus</keyword>
<evidence type="ECO:0000256" key="9">
    <source>
        <dbReference type="ARBA" id="ARBA00025661"/>
    </source>
</evidence>
<keyword evidence="5 11" id="KW-0805">Transcription regulation</keyword>
<dbReference type="Proteomes" id="UP001448207">
    <property type="component" value="Unassembled WGS sequence"/>
</dbReference>
<comment type="similarity">
    <text evidence="2 11">Belongs to the Mediator complex subunit 13 family.</text>
</comment>
<evidence type="ECO:0000256" key="1">
    <source>
        <dbReference type="ARBA" id="ARBA00004123"/>
    </source>
</evidence>
<dbReference type="InterPro" id="IPR009401">
    <property type="entry name" value="Med13_C"/>
</dbReference>
<evidence type="ECO:0000313" key="15">
    <source>
        <dbReference type="EMBL" id="KAL0090150.1"/>
    </source>
</evidence>
<evidence type="ECO:0000256" key="7">
    <source>
        <dbReference type="ARBA" id="ARBA00023163"/>
    </source>
</evidence>
<evidence type="ECO:0000259" key="14">
    <source>
        <dbReference type="Pfam" id="PF18296"/>
    </source>
</evidence>
<sequence length="1312" mass="146867">MSNIFEVLSTSDGCSSQELLKKALAEPVLSSPLMVAKSLATPTSLGPKAESVSNDMAEDMEDTDSRISESFENYTGISLKEFATTFFLENANQMLAPNLLISADHKSTTPNSEDNTRGEYIQGLEISQNIDINGFNISESAGRNMPTQPLLQTNEIIASNEAGVLQNLLSGPIQNEMISSNSDYLAPEMTGSNGDIDSGFDIGGMAGMAGIDSMDTMMYGMPDRWGGDDNLDDYDNFDFSVTEEDFKFFESGPNNRHDEYISTAHGGLTTGIQEAQSLDVTDPTLLLIDTFTEKGLGENEMKEKELDFSELFAASRSMMEDTMMIDQSTRIFDESKPIIDSSILMENTAGGHLALDSEDTLMTDVDTMDNHHSSFSNHQFSSTITPKTGQHGLDVVSNQYFVQSELSPVIFSERVNDAKYYNGGKFMYVPPSEKNKTANRKTKQDIYRPDYIPVIKKRVQKWLDDRHPKHQHKAYDNSVKTVSSPIKKPKTEFEDVISSSSSSCYTSSSSSYESESESDSETEVKPIEKSGTKDIIATPKANNAITVQKHMGLLKCEQDIFVSRILIKPGETQKYPLFEKDLGSEYTHPFAEAVVPGPVNSVHLPNEALCEEDYRALDSLFQQVVMGGYPFSGSLAAVSANAGEISEGESATMIVARRRDLIQSLHGDISHIPSLASDYTRITQSFKIILTDIFDQRKFNQTSLYPSGMDHPALPSFVSVKGPLNVQQYYDLSETNQAHSKYGKYQIKKRRPAEPNLDTLIPPNIVVSRQENLLEGSPKLLTFWEKLRLAPYSPPKNINYFVVFPKNEDLESNVSHFFRGLSTVYDTCLLGSHYPAKIGNYRRGLVPVPILPRLQEETWDDQQLRSYTAECRNLGAALRTANAENMHIVIYIVNPSSHLSANLELSRCFRKLVVEYQKTFQDSLSKPTDKNRARLVMQLIPIEHILRSTSFGGYLKFGFKEVAFSVYTKCHTVVGRNHGQVGNNEIQSATELYTPPFVLAKPIPETINFSVKEGPHSFPIILEDNASLHLGYCFSIDHRWMILVWTDHRGELIEFSVLDCIKNSNGSLSAVFEEAWWRTKEISRRTGFPWTYVIAKIGLMFEDELKAWMDIIPNDEKAVIVCVDMESTLYLHLTADATSIPYEQSHTPNSGGVLSSDILNNSPSMNANATHSTRPTDSTDGEVEDTHALLLNHRVAYSRKREKISEGILCMDPNSEVEDWMLPLASGYMVHKAPENDSPCKEQFNHRPLVVEVHLVYNQTAYSAYSTLRDIIKRYHALSFVNSMPSSVNRLPIHLVLVERLCRILLVVDPSF</sequence>
<comment type="subunit">
    <text evidence="11">Component of the SRB8-11 complex, which itself associates with the Mediator complex.</text>
</comment>
<protein>
    <recommendedName>
        <fullName evidence="3 11">Mediator of RNA polymerase II transcription subunit 13</fullName>
    </recommendedName>
    <alternativeName>
        <fullName evidence="10 11">Mediator complex subunit 13</fullName>
    </alternativeName>
</protein>
<feature type="compositionally biased region" description="Basic and acidic residues" evidence="12">
    <location>
        <begin position="522"/>
        <end position="532"/>
    </location>
</feature>
<evidence type="ECO:0000256" key="5">
    <source>
        <dbReference type="ARBA" id="ARBA00023015"/>
    </source>
</evidence>
<feature type="domain" description="Mediator complex subunit Med13 C-terminal" evidence="13">
    <location>
        <begin position="993"/>
        <end position="1298"/>
    </location>
</feature>
<reference evidence="15 16" key="1">
    <citation type="submission" date="2024-04" db="EMBL/GenBank/DDBJ databases">
        <title>Symmetric and asymmetric DNA N6-adenine methylation regulates different biological responses in Mucorales.</title>
        <authorList>
            <consortium name="Lawrence Berkeley National Laboratory"/>
            <person name="Lax C."/>
            <person name="Mondo S.J."/>
            <person name="Osorio-Concepcion M."/>
            <person name="Muszewska A."/>
            <person name="Corrochano-Luque M."/>
            <person name="Gutierrez G."/>
            <person name="Riley R."/>
            <person name="Lipzen A."/>
            <person name="Guo J."/>
            <person name="Hundley H."/>
            <person name="Amirebrahimi M."/>
            <person name="Ng V."/>
            <person name="Lorenzo-Gutierrez D."/>
            <person name="Binder U."/>
            <person name="Yang J."/>
            <person name="Song Y."/>
            <person name="Canovas D."/>
            <person name="Navarro E."/>
            <person name="Freitag M."/>
            <person name="Gabaldon T."/>
            <person name="Grigoriev I.V."/>
            <person name="Corrochano L.M."/>
            <person name="Nicolas F.E."/>
            <person name="Garre V."/>
        </authorList>
    </citation>
    <scope>NUCLEOTIDE SEQUENCE [LARGE SCALE GENOMIC DNA]</scope>
    <source>
        <strain evidence="15 16">L51</strain>
    </source>
</reference>
<feature type="region of interest" description="Disordered" evidence="12">
    <location>
        <begin position="500"/>
        <end position="532"/>
    </location>
</feature>
<dbReference type="Pfam" id="PF18296">
    <property type="entry name" value="MID_MedPIWI"/>
    <property type="match status" value="1"/>
</dbReference>
<dbReference type="PANTHER" id="PTHR48249">
    <property type="entry name" value="MEDIATOR OF RNA POLYMERASE II TRANSCRIPTION SUBUNIT 13"/>
    <property type="match status" value="1"/>
</dbReference>
<accession>A0ABR3B870</accession>
<keyword evidence="6 11" id="KW-0010">Activator</keyword>
<evidence type="ECO:0000256" key="6">
    <source>
        <dbReference type="ARBA" id="ARBA00023159"/>
    </source>
</evidence>
<dbReference type="Pfam" id="PF06333">
    <property type="entry name" value="Med13_C"/>
    <property type="match status" value="1"/>
</dbReference>
<keyword evidence="16" id="KW-1185">Reference proteome</keyword>
<dbReference type="InterPro" id="IPR041285">
    <property type="entry name" value="MID_MedPIWI"/>
</dbReference>
<comment type="caution">
    <text evidence="15">The sequence shown here is derived from an EMBL/GenBank/DDBJ whole genome shotgun (WGS) entry which is preliminary data.</text>
</comment>
<comment type="subcellular location">
    <subcellularLocation>
        <location evidence="1 11">Nucleus</location>
    </subcellularLocation>
</comment>
<evidence type="ECO:0000256" key="4">
    <source>
        <dbReference type="ARBA" id="ARBA00022491"/>
    </source>
</evidence>
<evidence type="ECO:0000256" key="12">
    <source>
        <dbReference type="SAM" id="MobiDB-lite"/>
    </source>
</evidence>